<dbReference type="EC" id="2.7.1.67" evidence="2"/>
<dbReference type="Pfam" id="PF00454">
    <property type="entry name" value="PI3_PI4_kinase"/>
    <property type="match status" value="1"/>
</dbReference>
<organism evidence="9 10">
    <name type="scientific">Microthlaspi erraticum</name>
    <dbReference type="NCBI Taxonomy" id="1685480"/>
    <lineage>
        <taxon>Eukaryota</taxon>
        <taxon>Viridiplantae</taxon>
        <taxon>Streptophyta</taxon>
        <taxon>Embryophyta</taxon>
        <taxon>Tracheophyta</taxon>
        <taxon>Spermatophyta</taxon>
        <taxon>Magnoliopsida</taxon>
        <taxon>eudicotyledons</taxon>
        <taxon>Gunneridae</taxon>
        <taxon>Pentapetalae</taxon>
        <taxon>rosids</taxon>
        <taxon>malvids</taxon>
        <taxon>Brassicales</taxon>
        <taxon>Brassicaceae</taxon>
        <taxon>Coluteocarpeae</taxon>
        <taxon>Microthlaspi</taxon>
    </lineage>
</organism>
<keyword evidence="6" id="KW-0067">ATP-binding</keyword>
<feature type="compositionally biased region" description="Acidic residues" evidence="7">
    <location>
        <begin position="504"/>
        <end position="518"/>
    </location>
</feature>
<keyword evidence="5" id="KW-0418">Kinase</keyword>
<evidence type="ECO:0000259" key="8">
    <source>
        <dbReference type="PROSITE" id="PS50290"/>
    </source>
</evidence>
<evidence type="ECO:0000256" key="5">
    <source>
        <dbReference type="ARBA" id="ARBA00022777"/>
    </source>
</evidence>
<evidence type="ECO:0000313" key="9">
    <source>
        <dbReference type="EMBL" id="CAA7036315.1"/>
    </source>
</evidence>
<dbReference type="EMBL" id="CACVBM020001163">
    <property type="protein sequence ID" value="CAA7036315.1"/>
    <property type="molecule type" value="Genomic_DNA"/>
</dbReference>
<evidence type="ECO:0000256" key="4">
    <source>
        <dbReference type="ARBA" id="ARBA00022741"/>
    </source>
</evidence>
<feature type="region of interest" description="Disordered" evidence="7">
    <location>
        <begin position="543"/>
        <end position="573"/>
    </location>
</feature>
<feature type="domain" description="PI3K/PI4K catalytic" evidence="8">
    <location>
        <begin position="163"/>
        <end position="460"/>
    </location>
</feature>
<evidence type="ECO:0000313" key="10">
    <source>
        <dbReference type="Proteomes" id="UP000467841"/>
    </source>
</evidence>
<dbReference type="PROSITE" id="PS50290">
    <property type="entry name" value="PI3_4_KINASE_3"/>
    <property type="match status" value="1"/>
</dbReference>
<keyword evidence="4" id="KW-0547">Nucleotide-binding</keyword>
<proteinExistence type="inferred from homology"/>
<gene>
    <name evidence="9" type="ORF">MERR_LOCUS23550</name>
</gene>
<dbReference type="OrthoDB" id="5839at2759"/>
<dbReference type="InterPro" id="IPR044571">
    <property type="entry name" value="P4KG1-8"/>
</dbReference>
<evidence type="ECO:0000256" key="1">
    <source>
        <dbReference type="ARBA" id="ARBA00008941"/>
    </source>
</evidence>
<dbReference type="PANTHER" id="PTHR45800">
    <property type="entry name" value="PHOSPHATIDYLINOSITOL 4-KINASE GAMMA"/>
    <property type="match status" value="1"/>
</dbReference>
<dbReference type="GO" id="GO:0004430">
    <property type="term" value="F:1-phosphatidylinositol 4-kinase activity"/>
    <property type="evidence" value="ECO:0007669"/>
    <property type="project" value="UniProtKB-EC"/>
</dbReference>
<keyword evidence="10" id="KW-1185">Reference proteome</keyword>
<dbReference type="SUPFAM" id="SSF54236">
    <property type="entry name" value="Ubiquitin-like"/>
    <property type="match status" value="1"/>
</dbReference>
<reference evidence="9" key="1">
    <citation type="submission" date="2020-01" db="EMBL/GenBank/DDBJ databases">
        <authorList>
            <person name="Mishra B."/>
        </authorList>
    </citation>
    <scope>NUCLEOTIDE SEQUENCE [LARGE SCALE GENOMIC DNA]</scope>
</reference>
<evidence type="ECO:0000256" key="7">
    <source>
        <dbReference type="SAM" id="MobiDB-lite"/>
    </source>
</evidence>
<protein>
    <recommendedName>
        <fullName evidence="2">1-phosphatidylinositol 4-kinase</fullName>
        <ecNumber evidence="2">2.7.1.67</ecNumber>
    </recommendedName>
</protein>
<sequence>MSRKLDSPIQTQMAVALVKSPLSGEFREFNKLGMKTPVGRRRVFVQTETGCLLGLELDRSDNAHTVKRKLQVALNFPTEESSLTFGDLVLKNDLTSVRSDSPLLLTRNNFHRSSSTPCLSPMTADLQQHRDESSSSIEILGNSVCSSFVRQMAKDIKKALKKGIDPVAVHSGLGGAYFFKNSRGECVAIVKPTDEEPFAPNNPKGFVGKALGQPGLKRSVRVGETGYREVAAYLLDKDGFANVPPTALVKITHSIFNVNDGVKAGKRMDKMLVSKIASLQQFMAHDYDASEHGTSSFPVSAVHRIGILDIRILNTDRHSGNLLVRKLDGVGRFGQVDLIPIDHGLSLPETLEDPYFEWIHWPQASIPFSEDELKYIANLDPFEDCAMLRRELPMVREASLRVLVLCTIFLKEAAASGLCLAEIGEMMTREVRPGDEEPSEIEVVCLEAMSLIGEKEVESPRSSDSGGDVEFQFDLDCEEAMLDKPAFTLGLTIGNARGHLSKVEEDEEEEEDKEEEEENGRVDSVKMPAVTKLSMSLKNTLLGEKSQKYQKHPGARSESAYASSGHRSADEQIPSSTSFVKLSDMSEEEWAVFLEKYQELLYPAFAKRKEMTLGHKQRLGTSCQF</sequence>
<dbReference type="GO" id="GO:0005524">
    <property type="term" value="F:ATP binding"/>
    <property type="evidence" value="ECO:0007669"/>
    <property type="project" value="UniProtKB-KW"/>
</dbReference>
<dbReference type="PANTHER" id="PTHR45800:SF16">
    <property type="entry name" value="PHOSPHATIDYLINOSITOL 4-KINASE GAMMA 5"/>
    <property type="match status" value="1"/>
</dbReference>
<dbReference type="AlphaFoldDB" id="A0A6D2J9K9"/>
<dbReference type="InterPro" id="IPR000403">
    <property type="entry name" value="PI3/4_kinase_cat_dom"/>
</dbReference>
<feature type="region of interest" description="Disordered" evidence="7">
    <location>
        <begin position="501"/>
        <end position="529"/>
    </location>
</feature>
<accession>A0A6D2J9K9</accession>
<dbReference type="InterPro" id="IPR029071">
    <property type="entry name" value="Ubiquitin-like_domsf"/>
</dbReference>
<dbReference type="CDD" id="cd17039">
    <property type="entry name" value="Ubl_ubiquitin_like"/>
    <property type="match status" value="1"/>
</dbReference>
<keyword evidence="3" id="KW-0808">Transferase</keyword>
<dbReference type="Proteomes" id="UP000467841">
    <property type="component" value="Unassembled WGS sequence"/>
</dbReference>
<evidence type="ECO:0000256" key="2">
    <source>
        <dbReference type="ARBA" id="ARBA00012169"/>
    </source>
</evidence>
<name>A0A6D2J9K9_9BRAS</name>
<comment type="similarity">
    <text evidence="1">Belongs to the PI3/PI4-kinase family. Type II PI4K subfamily.</text>
</comment>
<comment type="caution">
    <text evidence="9">The sequence shown here is derived from an EMBL/GenBank/DDBJ whole genome shotgun (WGS) entry which is preliminary data.</text>
</comment>
<evidence type="ECO:0000256" key="6">
    <source>
        <dbReference type="ARBA" id="ARBA00022840"/>
    </source>
</evidence>
<evidence type="ECO:0000256" key="3">
    <source>
        <dbReference type="ARBA" id="ARBA00022679"/>
    </source>
</evidence>